<dbReference type="PRINTS" id="PR00080">
    <property type="entry name" value="SDRFAMILY"/>
</dbReference>
<dbReference type="PRINTS" id="PR00081">
    <property type="entry name" value="GDHRDH"/>
</dbReference>
<keyword evidence="3" id="KW-0560">Oxidoreductase</keyword>
<dbReference type="PROSITE" id="PS00061">
    <property type="entry name" value="ADH_SHORT"/>
    <property type="match status" value="1"/>
</dbReference>
<reference evidence="4 5" key="1">
    <citation type="submission" date="2023-11" db="EMBL/GenBank/DDBJ databases">
        <title>An acidophilic fungus is an integral part of prey digestion in a carnivorous sundew plant.</title>
        <authorList>
            <person name="Tsai I.J."/>
        </authorList>
    </citation>
    <scope>NUCLEOTIDE SEQUENCE [LARGE SCALE GENOMIC DNA]</scope>
    <source>
        <strain evidence="4">169a</strain>
    </source>
</reference>
<sequence length="270" mass="29215">MVNPNVKNFLITGAGRGIGRGLSRELLRKGHKVFLVDFNAEELNHTATRLAQNHRKGRDFEIAICNLRNPSEISTAAEGAKKLFAGHLDVLVNNAAFTGGVGGAHMAEVTLEDWNASIETNLTAPFLLSQKCLPMLQKSASRPRGGSIVHVSSTRAIMSEPNNEGYSATKAGLLGLTQSMAVSLAPQGIRVNAILPGWINVANECKNADESGQKWEDGLSKDDHEWHLTSRVGKVEDILKTVEYLVDADFVSGNEVIVDGGVTRKMVYPE</sequence>
<dbReference type="AlphaFoldDB" id="A0AAQ3M750"/>
<dbReference type="Pfam" id="PF13561">
    <property type="entry name" value="adh_short_C2"/>
    <property type="match status" value="1"/>
</dbReference>
<dbReference type="EMBL" id="CP138588">
    <property type="protein sequence ID" value="WPH02884.1"/>
    <property type="molecule type" value="Genomic_DNA"/>
</dbReference>
<comment type="similarity">
    <text evidence="1">Belongs to the short-chain dehydrogenases/reductases (SDR) family.</text>
</comment>
<protein>
    <submittedName>
        <fullName evidence="4">Uncharacterized protein</fullName>
    </submittedName>
</protein>
<dbReference type="InterPro" id="IPR036291">
    <property type="entry name" value="NAD(P)-bd_dom_sf"/>
</dbReference>
<evidence type="ECO:0000313" key="5">
    <source>
        <dbReference type="Proteomes" id="UP001303373"/>
    </source>
</evidence>
<dbReference type="FunFam" id="3.40.50.720:FF:000084">
    <property type="entry name" value="Short-chain dehydrogenase reductase"/>
    <property type="match status" value="1"/>
</dbReference>
<gene>
    <name evidence="4" type="ORF">R9X50_00575200</name>
</gene>
<evidence type="ECO:0000313" key="4">
    <source>
        <dbReference type="EMBL" id="WPH02884.1"/>
    </source>
</evidence>
<dbReference type="Gene3D" id="3.40.50.720">
    <property type="entry name" value="NAD(P)-binding Rossmann-like Domain"/>
    <property type="match status" value="1"/>
</dbReference>
<dbReference type="Proteomes" id="UP001303373">
    <property type="component" value="Chromosome 9"/>
</dbReference>
<name>A0AAQ3M750_9PEZI</name>
<evidence type="ECO:0000256" key="3">
    <source>
        <dbReference type="ARBA" id="ARBA00023002"/>
    </source>
</evidence>
<dbReference type="InterPro" id="IPR020904">
    <property type="entry name" value="Sc_DH/Rdtase_CS"/>
</dbReference>
<organism evidence="4 5">
    <name type="scientific">Acrodontium crateriforme</name>
    <dbReference type="NCBI Taxonomy" id="150365"/>
    <lineage>
        <taxon>Eukaryota</taxon>
        <taxon>Fungi</taxon>
        <taxon>Dikarya</taxon>
        <taxon>Ascomycota</taxon>
        <taxon>Pezizomycotina</taxon>
        <taxon>Dothideomycetes</taxon>
        <taxon>Dothideomycetidae</taxon>
        <taxon>Mycosphaerellales</taxon>
        <taxon>Teratosphaeriaceae</taxon>
        <taxon>Acrodontium</taxon>
    </lineage>
</organism>
<accession>A0AAQ3M750</accession>
<evidence type="ECO:0000256" key="1">
    <source>
        <dbReference type="ARBA" id="ARBA00006484"/>
    </source>
</evidence>
<keyword evidence="2" id="KW-0521">NADP</keyword>
<keyword evidence="5" id="KW-1185">Reference proteome</keyword>
<dbReference type="InterPro" id="IPR002347">
    <property type="entry name" value="SDR_fam"/>
</dbReference>
<dbReference type="PANTHER" id="PTHR24321:SF8">
    <property type="entry name" value="ESTRADIOL 17-BETA-DEHYDROGENASE 8-RELATED"/>
    <property type="match status" value="1"/>
</dbReference>
<proteinExistence type="inferred from homology"/>
<dbReference type="PANTHER" id="PTHR24321">
    <property type="entry name" value="DEHYDROGENASES, SHORT CHAIN"/>
    <property type="match status" value="1"/>
</dbReference>
<evidence type="ECO:0000256" key="2">
    <source>
        <dbReference type="ARBA" id="ARBA00022857"/>
    </source>
</evidence>
<dbReference type="CDD" id="cd05233">
    <property type="entry name" value="SDR_c"/>
    <property type="match status" value="1"/>
</dbReference>
<dbReference type="SUPFAM" id="SSF51735">
    <property type="entry name" value="NAD(P)-binding Rossmann-fold domains"/>
    <property type="match status" value="1"/>
</dbReference>
<dbReference type="GO" id="GO:0016491">
    <property type="term" value="F:oxidoreductase activity"/>
    <property type="evidence" value="ECO:0007669"/>
    <property type="project" value="UniProtKB-KW"/>
</dbReference>